<dbReference type="GO" id="GO:0000086">
    <property type="term" value="P:G2/M transition of mitotic cell cycle"/>
    <property type="evidence" value="ECO:0007669"/>
    <property type="project" value="TreeGrafter"/>
</dbReference>
<feature type="region of interest" description="Disordered" evidence="7">
    <location>
        <begin position="405"/>
        <end position="446"/>
    </location>
</feature>
<dbReference type="InterPro" id="IPR036873">
    <property type="entry name" value="Rhodanese-like_dom_sf"/>
</dbReference>
<accession>A0A0R3TB13</accession>
<evidence type="ECO:0000313" key="11">
    <source>
        <dbReference type="WBParaSite" id="HNAJ_0000425201-mRNA-1"/>
    </source>
</evidence>
<dbReference type="GO" id="GO:0051301">
    <property type="term" value="P:cell division"/>
    <property type="evidence" value="ECO:0007669"/>
    <property type="project" value="UniProtKB-KW"/>
</dbReference>
<sequence length="446" mass="51050">MDKESMEISGQDGADCEDSFDSLPMEYSFTISSKKNISLFDDTTSLEEVEFTQRDFPLSKTEDKEFRPTLIRCPTAPLPASMPTDSSIHPSVLPICKTSDHGCKMVSIHTVAQLVRGEYEMSGIVYHLVDCRYPYEYESGHIRTALNIYICSNLLEVIFTVVPVISPYDKASFLDLGPHVQALLKGENKCDNKRQEISLVSSNLSAQVIIFYCEFSSQRGPESGLFLRNVDRYLNCSRYPFLFYPHVYVMMDGYEAFYREYPELCKPRGYQKMFHLEVADHLFYYSKLTAEVSRVCTACLNNLELYEFKLSPSVEEEEEVKEEETKPELRPVKSAPPELYKKSTEYIIEQSSENNVIIKQCLQLLERIIRMGRLAVEDFEKRNGHILLHSEASPMGSVRKRAMRTSSISMESDTNDFDKENRPIGLLSFSGAGEETPFNSRNESVE</sequence>
<proteinExistence type="inferred from homology"/>
<evidence type="ECO:0000313" key="9">
    <source>
        <dbReference type="EMBL" id="VDO00110.1"/>
    </source>
</evidence>
<dbReference type="GO" id="GO:0005737">
    <property type="term" value="C:cytoplasm"/>
    <property type="evidence" value="ECO:0007669"/>
    <property type="project" value="TreeGrafter"/>
</dbReference>
<dbReference type="PROSITE" id="PS50206">
    <property type="entry name" value="RHODANESE_3"/>
    <property type="match status" value="1"/>
</dbReference>
<dbReference type="STRING" id="102285.A0A0R3TB13"/>
<keyword evidence="10" id="KW-1185">Reference proteome</keyword>
<dbReference type="InterPro" id="IPR001763">
    <property type="entry name" value="Rhodanese-like_dom"/>
</dbReference>
<keyword evidence="6" id="KW-0131">Cell cycle</keyword>
<dbReference type="Proteomes" id="UP000278807">
    <property type="component" value="Unassembled WGS sequence"/>
</dbReference>
<dbReference type="GO" id="GO:0010971">
    <property type="term" value="P:positive regulation of G2/M transition of mitotic cell cycle"/>
    <property type="evidence" value="ECO:0007669"/>
    <property type="project" value="TreeGrafter"/>
</dbReference>
<comment type="similarity">
    <text evidence="1">Belongs to the MPI phosphatase family.</text>
</comment>
<dbReference type="GO" id="GO:0004725">
    <property type="term" value="F:protein tyrosine phosphatase activity"/>
    <property type="evidence" value="ECO:0007669"/>
    <property type="project" value="UniProtKB-EC"/>
</dbReference>
<gene>
    <name evidence="9" type="ORF">HNAJ_LOCUS4250</name>
</gene>
<protein>
    <recommendedName>
        <fullName evidence="2">protein-tyrosine-phosphatase</fullName>
        <ecNumber evidence="2">3.1.3.48</ecNumber>
    </recommendedName>
</protein>
<evidence type="ECO:0000256" key="7">
    <source>
        <dbReference type="SAM" id="MobiDB-lite"/>
    </source>
</evidence>
<evidence type="ECO:0000313" key="10">
    <source>
        <dbReference type="Proteomes" id="UP000278807"/>
    </source>
</evidence>
<reference evidence="9 10" key="2">
    <citation type="submission" date="2018-11" db="EMBL/GenBank/DDBJ databases">
        <authorList>
            <consortium name="Pathogen Informatics"/>
        </authorList>
    </citation>
    <scope>NUCLEOTIDE SEQUENCE [LARGE SCALE GENOMIC DNA]</scope>
</reference>
<reference evidence="11" key="1">
    <citation type="submission" date="2017-02" db="UniProtKB">
        <authorList>
            <consortium name="WormBaseParasite"/>
        </authorList>
    </citation>
    <scope>IDENTIFICATION</scope>
</reference>
<dbReference type="Gene3D" id="3.40.250.10">
    <property type="entry name" value="Rhodanese-like domain"/>
    <property type="match status" value="1"/>
</dbReference>
<dbReference type="PANTHER" id="PTHR10828">
    <property type="entry name" value="M-PHASE INDUCER PHOSPHATASE DUAL SPECIFICITY PHOSPHATASE CDC25"/>
    <property type="match status" value="1"/>
</dbReference>
<dbReference type="WBParaSite" id="HNAJ_0000425201-mRNA-1">
    <property type="protein sequence ID" value="HNAJ_0000425201-mRNA-1"/>
    <property type="gene ID" value="HNAJ_0000425201"/>
</dbReference>
<dbReference type="AlphaFoldDB" id="A0A0R3TB13"/>
<dbReference type="Pfam" id="PF00581">
    <property type="entry name" value="Rhodanese"/>
    <property type="match status" value="1"/>
</dbReference>
<keyword evidence="5" id="KW-0904">Protein phosphatase</keyword>
<evidence type="ECO:0000256" key="5">
    <source>
        <dbReference type="ARBA" id="ARBA00022912"/>
    </source>
</evidence>
<keyword evidence="3" id="KW-0132">Cell division</keyword>
<organism evidence="11">
    <name type="scientific">Rodentolepis nana</name>
    <name type="common">Dwarf tapeworm</name>
    <name type="synonym">Hymenolepis nana</name>
    <dbReference type="NCBI Taxonomy" id="102285"/>
    <lineage>
        <taxon>Eukaryota</taxon>
        <taxon>Metazoa</taxon>
        <taxon>Spiralia</taxon>
        <taxon>Lophotrochozoa</taxon>
        <taxon>Platyhelminthes</taxon>
        <taxon>Cestoda</taxon>
        <taxon>Eucestoda</taxon>
        <taxon>Cyclophyllidea</taxon>
        <taxon>Hymenolepididae</taxon>
        <taxon>Rodentolepis</taxon>
    </lineage>
</organism>
<name>A0A0R3TB13_RODNA</name>
<dbReference type="PRINTS" id="PR00716">
    <property type="entry name" value="MPIPHPHTASE"/>
</dbReference>
<evidence type="ECO:0000256" key="4">
    <source>
        <dbReference type="ARBA" id="ARBA00022801"/>
    </source>
</evidence>
<dbReference type="SMART" id="SM00450">
    <property type="entry name" value="RHOD"/>
    <property type="match status" value="1"/>
</dbReference>
<dbReference type="SUPFAM" id="SSF52821">
    <property type="entry name" value="Rhodanese/Cell cycle control phosphatase"/>
    <property type="match status" value="1"/>
</dbReference>
<evidence type="ECO:0000259" key="8">
    <source>
        <dbReference type="PROSITE" id="PS50206"/>
    </source>
</evidence>
<evidence type="ECO:0000256" key="3">
    <source>
        <dbReference type="ARBA" id="ARBA00022618"/>
    </source>
</evidence>
<keyword evidence="4" id="KW-0378">Hydrolase</keyword>
<feature type="domain" description="Rhodanese" evidence="8">
    <location>
        <begin position="126"/>
        <end position="266"/>
    </location>
</feature>
<evidence type="ECO:0000256" key="2">
    <source>
        <dbReference type="ARBA" id="ARBA00013064"/>
    </source>
</evidence>
<dbReference type="GO" id="GO:0005634">
    <property type="term" value="C:nucleus"/>
    <property type="evidence" value="ECO:0007669"/>
    <property type="project" value="TreeGrafter"/>
</dbReference>
<dbReference type="PANTHER" id="PTHR10828:SF17">
    <property type="entry name" value="PROTEIN-TYROSINE-PHOSPHATASE"/>
    <property type="match status" value="1"/>
</dbReference>
<evidence type="ECO:0000256" key="1">
    <source>
        <dbReference type="ARBA" id="ARBA00011065"/>
    </source>
</evidence>
<evidence type="ECO:0000256" key="6">
    <source>
        <dbReference type="ARBA" id="ARBA00023306"/>
    </source>
</evidence>
<dbReference type="EMBL" id="UZAE01002864">
    <property type="protein sequence ID" value="VDO00110.1"/>
    <property type="molecule type" value="Genomic_DNA"/>
</dbReference>
<feature type="compositionally biased region" description="Polar residues" evidence="7">
    <location>
        <begin position="437"/>
        <end position="446"/>
    </location>
</feature>
<dbReference type="InterPro" id="IPR000751">
    <property type="entry name" value="MPI_Phosphatase"/>
</dbReference>
<dbReference type="OrthoDB" id="9999371at2759"/>
<dbReference type="GO" id="GO:0110032">
    <property type="term" value="P:positive regulation of G2/MI transition of meiotic cell cycle"/>
    <property type="evidence" value="ECO:0007669"/>
    <property type="project" value="TreeGrafter"/>
</dbReference>
<dbReference type="EC" id="3.1.3.48" evidence="2"/>